<sequence length="483" mass="55260">MCAGPACVCPFFKKERHLMKTLQQLIDSKSNLVDYFYNDTISQYHKSRTSLFATLIAPEYTNWREEQKAWREAAVLFNQSHHMPVLYVKGPDARKLLNYLSPCSFENLSTDRAKQYIACTPRGHHIGDCILNYYGEQEGFELISGMPILNWVRYNGETGGYNVEFKFDPTTPYTADGKRTKFRFQLEGPNARAILDEVCEGGWPEIKFFHTAYVTIAGCKVHVLRHGMAGHAGAEISGPFAEMDTVRNAILEAGQKHGLLQAGTRTYYSTPLEDGWIPYPLPGIYTGEELRPYREWLTEESWEANMQLGGSLYSENIEDYYWTPWALGYERLVKFDHDFIGREALEAQLKQPRRVKRSLKWNEEDVMKVFGSQFGDGPMYKAIEMPTSYYGWPQADEIRSKDGKLIGMSQYCGYNINERDMISLCGIDEDHAEIGTEVILTWGEVNGGSRKPHVERHEQTTIRATVSSIPYSKAAQEKFRAVI</sequence>
<evidence type="ECO:0000259" key="1">
    <source>
        <dbReference type="Pfam" id="PF01571"/>
    </source>
</evidence>
<dbReference type="InterPro" id="IPR028896">
    <property type="entry name" value="GcvT/YgfZ/DmdA"/>
</dbReference>
<gene>
    <name evidence="2" type="ORF">BJF92_15805</name>
</gene>
<comment type="caution">
    <text evidence="2">The sequence shown here is derived from an EMBL/GenBank/DDBJ whole genome shotgun (WGS) entry which is preliminary data.</text>
</comment>
<evidence type="ECO:0000313" key="3">
    <source>
        <dbReference type="Proteomes" id="UP000186143"/>
    </source>
</evidence>
<reference evidence="2 3" key="1">
    <citation type="submission" date="2016-09" db="EMBL/GenBank/DDBJ databases">
        <title>Rhizobium sp. nov., a novel species isolated from the rice rhizosphere.</title>
        <authorList>
            <person name="Zhao J."/>
            <person name="Zhang X."/>
        </authorList>
    </citation>
    <scope>NUCLEOTIDE SEQUENCE [LARGE SCALE GENOMIC DNA]</scope>
    <source>
        <strain evidence="2 3">MH17</strain>
    </source>
</reference>
<dbReference type="EMBL" id="MKIO01000022">
    <property type="protein sequence ID" value="OLP56349.1"/>
    <property type="molecule type" value="Genomic_DNA"/>
</dbReference>
<dbReference type="Proteomes" id="UP000186143">
    <property type="component" value="Unassembled WGS sequence"/>
</dbReference>
<dbReference type="Pfam" id="PF01571">
    <property type="entry name" value="GCV_T"/>
    <property type="match status" value="1"/>
</dbReference>
<dbReference type="InterPro" id="IPR006222">
    <property type="entry name" value="GCVT_N"/>
</dbReference>
<proteinExistence type="predicted"/>
<protein>
    <submittedName>
        <fullName evidence="2">Glycine cleavage system protein T</fullName>
    </submittedName>
</protein>
<dbReference type="PANTHER" id="PTHR43757:SF2">
    <property type="entry name" value="AMINOMETHYLTRANSFERASE, MITOCHONDRIAL"/>
    <property type="match status" value="1"/>
</dbReference>
<dbReference type="STRING" id="1672749.BJF92_15805"/>
<dbReference type="AlphaFoldDB" id="A0A1Q9ALY0"/>
<accession>A0A1Q9ALY0</accession>
<dbReference type="InterPro" id="IPR027266">
    <property type="entry name" value="TrmE/GcvT-like"/>
</dbReference>
<feature type="domain" description="GCVT N-terminal" evidence="1">
    <location>
        <begin position="61"/>
        <end position="278"/>
    </location>
</feature>
<dbReference type="PANTHER" id="PTHR43757">
    <property type="entry name" value="AMINOMETHYLTRANSFERASE"/>
    <property type="match status" value="1"/>
</dbReference>
<dbReference type="SUPFAM" id="SSF103025">
    <property type="entry name" value="Folate-binding domain"/>
    <property type="match status" value="1"/>
</dbReference>
<name>A0A1Q9ALY0_9HYPH</name>
<dbReference type="Gene3D" id="3.30.1360.120">
    <property type="entry name" value="Probable tRNA modification gtpase trme, domain 1"/>
    <property type="match status" value="1"/>
</dbReference>
<evidence type="ECO:0000313" key="2">
    <source>
        <dbReference type="EMBL" id="OLP56349.1"/>
    </source>
</evidence>
<organism evidence="2 3">
    <name type="scientific">Xaviernesmea rhizosphaerae</name>
    <dbReference type="NCBI Taxonomy" id="1672749"/>
    <lineage>
        <taxon>Bacteria</taxon>
        <taxon>Pseudomonadati</taxon>
        <taxon>Pseudomonadota</taxon>
        <taxon>Alphaproteobacteria</taxon>
        <taxon>Hyphomicrobiales</taxon>
        <taxon>Rhizobiaceae</taxon>
        <taxon>Rhizobium/Agrobacterium group</taxon>
        <taxon>Xaviernesmea</taxon>
    </lineage>
</organism>